<keyword evidence="11" id="KW-0067">ATP-binding</keyword>
<dbReference type="NCBIfam" id="TIGR00435">
    <property type="entry name" value="cysS"/>
    <property type="match status" value="1"/>
</dbReference>
<organism evidence="16">
    <name type="scientific">hydrothermal vent metagenome</name>
    <dbReference type="NCBI Taxonomy" id="652676"/>
    <lineage>
        <taxon>unclassified sequences</taxon>
        <taxon>metagenomes</taxon>
        <taxon>ecological metagenomes</taxon>
    </lineage>
</organism>
<dbReference type="Pfam" id="PF23493">
    <property type="entry name" value="CysS_C"/>
    <property type="match status" value="1"/>
</dbReference>
<evidence type="ECO:0000256" key="5">
    <source>
        <dbReference type="ARBA" id="ARBA00014738"/>
    </source>
</evidence>
<dbReference type="InterPro" id="IPR009080">
    <property type="entry name" value="tRNAsynth_Ia_anticodon-bd"/>
</dbReference>
<keyword evidence="13 16" id="KW-0030">Aminoacyl-tRNA synthetase</keyword>
<comment type="similarity">
    <text evidence="3">Belongs to the class-I aminoacyl-tRNA synthetase family.</text>
</comment>
<dbReference type="EC" id="6.1.1.16" evidence="4"/>
<evidence type="ECO:0000259" key="15">
    <source>
        <dbReference type="SMART" id="SM00840"/>
    </source>
</evidence>
<evidence type="ECO:0000256" key="9">
    <source>
        <dbReference type="ARBA" id="ARBA00022741"/>
    </source>
</evidence>
<evidence type="ECO:0000256" key="14">
    <source>
        <dbReference type="ARBA" id="ARBA00031499"/>
    </source>
</evidence>
<dbReference type="HAMAP" id="MF_00041">
    <property type="entry name" value="Cys_tRNA_synth"/>
    <property type="match status" value="1"/>
</dbReference>
<keyword evidence="9" id="KW-0547">Nucleotide-binding</keyword>
<evidence type="ECO:0000256" key="2">
    <source>
        <dbReference type="ARBA" id="ARBA00004496"/>
    </source>
</evidence>
<evidence type="ECO:0000313" key="16">
    <source>
        <dbReference type="EMBL" id="VAX25989.1"/>
    </source>
</evidence>
<dbReference type="InterPro" id="IPR024909">
    <property type="entry name" value="Cys-tRNA/MSH_ligase"/>
</dbReference>
<dbReference type="FunFam" id="3.40.50.620:FF:000009">
    <property type="entry name" value="Cysteine--tRNA ligase"/>
    <property type="match status" value="1"/>
</dbReference>
<evidence type="ECO:0000256" key="7">
    <source>
        <dbReference type="ARBA" id="ARBA00022598"/>
    </source>
</evidence>
<keyword evidence="10" id="KW-0862">Zinc</keyword>
<dbReference type="InterPro" id="IPR015803">
    <property type="entry name" value="Cys-tRNA-ligase"/>
</dbReference>
<dbReference type="GO" id="GO:0004817">
    <property type="term" value="F:cysteine-tRNA ligase activity"/>
    <property type="evidence" value="ECO:0007669"/>
    <property type="project" value="UniProtKB-EC"/>
</dbReference>
<accession>A0A3B1C746</accession>
<protein>
    <recommendedName>
        <fullName evidence="5">Cysteine--tRNA ligase</fullName>
        <ecNumber evidence="4">6.1.1.16</ecNumber>
    </recommendedName>
    <alternativeName>
        <fullName evidence="14">Cysteinyl-tRNA synthetase</fullName>
    </alternativeName>
</protein>
<evidence type="ECO:0000256" key="10">
    <source>
        <dbReference type="ARBA" id="ARBA00022833"/>
    </source>
</evidence>
<gene>
    <name evidence="16" type="ORF">MNBD_NITROSPINAE02-1657</name>
</gene>
<dbReference type="PANTHER" id="PTHR10890">
    <property type="entry name" value="CYSTEINYL-TRNA SYNTHETASE"/>
    <property type="match status" value="1"/>
</dbReference>
<dbReference type="GO" id="GO:0046872">
    <property type="term" value="F:metal ion binding"/>
    <property type="evidence" value="ECO:0007669"/>
    <property type="project" value="UniProtKB-KW"/>
</dbReference>
<dbReference type="InterPro" id="IPR032678">
    <property type="entry name" value="tRNA-synt_1_cat_dom"/>
</dbReference>
<evidence type="ECO:0000256" key="13">
    <source>
        <dbReference type="ARBA" id="ARBA00023146"/>
    </source>
</evidence>
<dbReference type="PRINTS" id="PR00983">
    <property type="entry name" value="TRNASYNTHCYS"/>
</dbReference>
<evidence type="ECO:0000256" key="12">
    <source>
        <dbReference type="ARBA" id="ARBA00022917"/>
    </source>
</evidence>
<dbReference type="Gene3D" id="3.40.50.620">
    <property type="entry name" value="HUPs"/>
    <property type="match status" value="1"/>
</dbReference>
<keyword evidence="7 16" id="KW-0436">Ligase</keyword>
<sequence length="485" mass="55040">MTLRIYNTLTRQKEEFKPLDPPKVGMYVCGVTVYDLCHIGHARAAIVFDIIYRYLKFSGYDVTYIRNVTDIDDKIIGRANELGQKASDVARRYTTELHKDMSALGLMKPDMEPKATEHISEMIGMVETLIANGKAYELDGSVYFSVKDFPEYGKLSGKNLDDLQAGARVEVDESKRNPMDFALWKAAKPEEPKWVSPWGEGRPGWHIECSAMGRRYLGVSFDIHGGGKDLVFPHHENEIAQSQGTSGVAPVNYWIHNGFVTIREEKMSKSLGNFFTIRDLLKIHNAEAVKLFLISSHYRSPIDFADQYLVDAYRNLARFYDALKFAEELDTGEGASLQPEENVRKKFTEEMDDDFNTATAVALLTGELRRINQLRAGMARMKKRSDDYKKAKELFLKGARGIKEFGAVLGLFGQSPAEFIESARRKKLEELELSPEELDSMIEARLKAREKKDFITADRIRDELGDKGISLHDTEAGVTWSVRFD</sequence>
<dbReference type="EMBL" id="UOGE01000114">
    <property type="protein sequence ID" value="VAX25989.1"/>
    <property type="molecule type" value="Genomic_DNA"/>
</dbReference>
<evidence type="ECO:0000256" key="11">
    <source>
        <dbReference type="ARBA" id="ARBA00022840"/>
    </source>
</evidence>
<comment type="cofactor">
    <cofactor evidence="1">
        <name>Zn(2+)</name>
        <dbReference type="ChEBI" id="CHEBI:29105"/>
    </cofactor>
</comment>
<dbReference type="AlphaFoldDB" id="A0A3B1C746"/>
<dbReference type="SMART" id="SM00840">
    <property type="entry name" value="DALR_2"/>
    <property type="match status" value="1"/>
</dbReference>
<dbReference type="CDD" id="cd00672">
    <property type="entry name" value="CysRS_core"/>
    <property type="match status" value="1"/>
</dbReference>
<dbReference type="PANTHER" id="PTHR10890:SF3">
    <property type="entry name" value="CYSTEINE--TRNA LIGASE, CYTOPLASMIC"/>
    <property type="match status" value="1"/>
</dbReference>
<evidence type="ECO:0000256" key="4">
    <source>
        <dbReference type="ARBA" id="ARBA00012832"/>
    </source>
</evidence>
<dbReference type="InterPro" id="IPR056411">
    <property type="entry name" value="CysS_C"/>
</dbReference>
<keyword evidence="8" id="KW-0479">Metal-binding</keyword>
<dbReference type="SUPFAM" id="SSF47323">
    <property type="entry name" value="Anticodon-binding domain of a subclass of class I aminoacyl-tRNA synthetases"/>
    <property type="match status" value="1"/>
</dbReference>
<proteinExistence type="inferred from homology"/>
<keyword evidence="12" id="KW-0648">Protein biosynthesis</keyword>
<dbReference type="InterPro" id="IPR015273">
    <property type="entry name" value="Cys-tRNA-synt_Ia_DALR"/>
</dbReference>
<dbReference type="SUPFAM" id="SSF52374">
    <property type="entry name" value="Nucleotidylyl transferase"/>
    <property type="match status" value="1"/>
</dbReference>
<comment type="subcellular location">
    <subcellularLocation>
        <location evidence="2">Cytoplasm</location>
    </subcellularLocation>
</comment>
<dbReference type="Pfam" id="PF09190">
    <property type="entry name" value="DALR_2"/>
    <property type="match status" value="1"/>
</dbReference>
<dbReference type="GO" id="GO:0006423">
    <property type="term" value="P:cysteinyl-tRNA aminoacylation"/>
    <property type="evidence" value="ECO:0007669"/>
    <property type="project" value="InterPro"/>
</dbReference>
<reference evidence="16" key="1">
    <citation type="submission" date="2018-06" db="EMBL/GenBank/DDBJ databases">
        <authorList>
            <person name="Zhirakovskaya E."/>
        </authorList>
    </citation>
    <scope>NUCLEOTIDE SEQUENCE</scope>
</reference>
<dbReference type="GO" id="GO:0005524">
    <property type="term" value="F:ATP binding"/>
    <property type="evidence" value="ECO:0007669"/>
    <property type="project" value="UniProtKB-KW"/>
</dbReference>
<evidence type="ECO:0000256" key="6">
    <source>
        <dbReference type="ARBA" id="ARBA00022490"/>
    </source>
</evidence>
<name>A0A3B1C746_9ZZZZ</name>
<keyword evidence="6" id="KW-0963">Cytoplasm</keyword>
<feature type="domain" description="Cysteinyl-tRNA synthetase class Ia DALR" evidence="15">
    <location>
        <begin position="346"/>
        <end position="420"/>
    </location>
</feature>
<evidence type="ECO:0000256" key="3">
    <source>
        <dbReference type="ARBA" id="ARBA00005594"/>
    </source>
</evidence>
<evidence type="ECO:0000256" key="8">
    <source>
        <dbReference type="ARBA" id="ARBA00022723"/>
    </source>
</evidence>
<evidence type="ECO:0000256" key="1">
    <source>
        <dbReference type="ARBA" id="ARBA00001947"/>
    </source>
</evidence>
<dbReference type="InterPro" id="IPR014729">
    <property type="entry name" value="Rossmann-like_a/b/a_fold"/>
</dbReference>
<dbReference type="Pfam" id="PF01406">
    <property type="entry name" value="tRNA-synt_1e"/>
    <property type="match status" value="1"/>
</dbReference>
<dbReference type="Gene3D" id="1.20.120.1910">
    <property type="entry name" value="Cysteine-tRNA ligase, C-terminal anti-codon recognition domain"/>
    <property type="match status" value="1"/>
</dbReference>
<dbReference type="GO" id="GO:0005829">
    <property type="term" value="C:cytosol"/>
    <property type="evidence" value="ECO:0007669"/>
    <property type="project" value="TreeGrafter"/>
</dbReference>